<organism evidence="3">
    <name type="scientific">freshwater metagenome</name>
    <dbReference type="NCBI Taxonomy" id="449393"/>
    <lineage>
        <taxon>unclassified sequences</taxon>
        <taxon>metagenomes</taxon>
        <taxon>ecological metagenomes</taxon>
    </lineage>
</organism>
<dbReference type="InterPro" id="IPR008971">
    <property type="entry name" value="HSP40/DnaJ_pept-bd"/>
</dbReference>
<dbReference type="PRINTS" id="PR00625">
    <property type="entry name" value="JDOMAIN"/>
</dbReference>
<dbReference type="PANTHER" id="PTHR43096:SF54">
    <property type="entry name" value="CHAPERONE PROTEIN DNAJ 1"/>
    <property type="match status" value="1"/>
</dbReference>
<dbReference type="InterPro" id="IPR002939">
    <property type="entry name" value="DnaJ_C"/>
</dbReference>
<dbReference type="Gene3D" id="1.10.287.110">
    <property type="entry name" value="DnaJ domain"/>
    <property type="match status" value="1"/>
</dbReference>
<dbReference type="InterPro" id="IPR036869">
    <property type="entry name" value="J_dom_sf"/>
</dbReference>
<reference evidence="3" key="1">
    <citation type="submission" date="2020-05" db="EMBL/GenBank/DDBJ databases">
        <authorList>
            <person name="Chiriac C."/>
            <person name="Salcher M."/>
            <person name="Ghai R."/>
            <person name="Kavagutti S V."/>
        </authorList>
    </citation>
    <scope>NUCLEOTIDE SEQUENCE</scope>
</reference>
<dbReference type="GO" id="GO:0042026">
    <property type="term" value="P:protein refolding"/>
    <property type="evidence" value="ECO:0007669"/>
    <property type="project" value="TreeGrafter"/>
</dbReference>
<protein>
    <submittedName>
        <fullName evidence="3">Unannotated protein</fullName>
    </submittedName>
</protein>
<accession>A0A6J7RYN5</accession>
<dbReference type="GO" id="GO:0051082">
    <property type="term" value="F:unfolded protein binding"/>
    <property type="evidence" value="ECO:0007669"/>
    <property type="project" value="InterPro"/>
</dbReference>
<evidence type="ECO:0000259" key="2">
    <source>
        <dbReference type="PROSITE" id="PS50076"/>
    </source>
</evidence>
<dbReference type="EMBL" id="CAFBPY010000009">
    <property type="protein sequence ID" value="CAB5033995.1"/>
    <property type="molecule type" value="Genomic_DNA"/>
</dbReference>
<dbReference type="SUPFAM" id="SSF46565">
    <property type="entry name" value="Chaperone J-domain"/>
    <property type="match status" value="1"/>
</dbReference>
<dbReference type="Pfam" id="PF01556">
    <property type="entry name" value="DnaJ_C"/>
    <property type="match status" value="1"/>
</dbReference>
<dbReference type="InterPro" id="IPR018253">
    <property type="entry name" value="DnaJ_domain_CS"/>
</dbReference>
<dbReference type="PROSITE" id="PS50076">
    <property type="entry name" value="DNAJ_2"/>
    <property type="match status" value="1"/>
</dbReference>
<name>A0A6J7RYN5_9ZZZZ</name>
<dbReference type="Pfam" id="PF00226">
    <property type="entry name" value="DnaJ"/>
    <property type="match status" value="1"/>
</dbReference>
<proteinExistence type="predicted"/>
<dbReference type="Gene3D" id="2.60.260.20">
    <property type="entry name" value="Urease metallochaperone UreE, N-terminal domain"/>
    <property type="match status" value="2"/>
</dbReference>
<dbReference type="CDD" id="cd06257">
    <property type="entry name" value="DnaJ"/>
    <property type="match status" value="1"/>
</dbReference>
<dbReference type="SUPFAM" id="SSF49493">
    <property type="entry name" value="HSP40/DnaJ peptide-binding domain"/>
    <property type="match status" value="2"/>
</dbReference>
<evidence type="ECO:0000256" key="1">
    <source>
        <dbReference type="ARBA" id="ARBA00023016"/>
    </source>
</evidence>
<dbReference type="InterPro" id="IPR001623">
    <property type="entry name" value="DnaJ_domain"/>
</dbReference>
<gene>
    <name evidence="3" type="ORF">UFOPK4209_00116</name>
</gene>
<dbReference type="FunFam" id="2.60.260.20:FF:000013">
    <property type="entry name" value="DnaJ subfamily B member 11"/>
    <property type="match status" value="1"/>
</dbReference>
<dbReference type="SMART" id="SM00271">
    <property type="entry name" value="DnaJ"/>
    <property type="match status" value="1"/>
</dbReference>
<dbReference type="AlphaFoldDB" id="A0A6J7RYN5"/>
<feature type="domain" description="J" evidence="2">
    <location>
        <begin position="10"/>
        <end position="75"/>
    </location>
</feature>
<keyword evidence="1" id="KW-0346">Stress response</keyword>
<evidence type="ECO:0000313" key="3">
    <source>
        <dbReference type="EMBL" id="CAB5033995.1"/>
    </source>
</evidence>
<dbReference type="PANTHER" id="PTHR43096">
    <property type="entry name" value="DNAJ HOMOLOG 1, MITOCHONDRIAL-RELATED"/>
    <property type="match status" value="1"/>
</dbReference>
<dbReference type="GO" id="GO:0005737">
    <property type="term" value="C:cytoplasm"/>
    <property type="evidence" value="ECO:0007669"/>
    <property type="project" value="TreeGrafter"/>
</dbReference>
<dbReference type="PROSITE" id="PS00636">
    <property type="entry name" value="DNAJ_1"/>
    <property type="match status" value="1"/>
</dbReference>
<dbReference type="CDD" id="cd10747">
    <property type="entry name" value="DnaJ_C"/>
    <property type="match status" value="1"/>
</dbReference>
<sequence length="300" mass="31921">MAAKDLYEKDFYAILGVDKKADAATIKKEYRKKAREFHPDKTKGDKTLEERFKAVSEAYDILSDDKKRAEYDQARSLFQQGGIPGAGYSGDFNAGGFGDLGDIFGNLFGANQRRGPRRGQDLQANATISFRESIAGTTLSFSGQAGQGAPVTARVPAGITDGARIRVKGKGVLGEAGAGDLFITVNVQGHPIFSRRDDNLLITLPVTFTEAALGGDVNVPTLSGEEVTLRLPAGSANGKTLRVKGRGVVRKEGTAGDLLVTIEITVPQRIDGKAKAALEDYAAATKGADPRVDFIKTARS</sequence>